<feature type="domain" description="Thioredoxin" evidence="2">
    <location>
        <begin position="23"/>
        <end position="170"/>
    </location>
</feature>
<dbReference type="GO" id="GO:0016491">
    <property type="term" value="F:oxidoreductase activity"/>
    <property type="evidence" value="ECO:0007669"/>
    <property type="project" value="InterPro"/>
</dbReference>
<reference evidence="3 4" key="1">
    <citation type="submission" date="2020-02" db="EMBL/GenBank/DDBJ databases">
        <title>Aliifodinibius halophilus 2W32, complete genome.</title>
        <authorList>
            <person name="Li Y."/>
            <person name="Wu S."/>
        </authorList>
    </citation>
    <scope>NUCLEOTIDE SEQUENCE [LARGE SCALE GENOMIC DNA]</scope>
    <source>
        <strain evidence="3 4">2W32</strain>
    </source>
</reference>
<dbReference type="InterPro" id="IPR013740">
    <property type="entry name" value="Redoxin"/>
</dbReference>
<dbReference type="EMBL" id="JAALLS010000026">
    <property type="protein sequence ID" value="NGP89849.1"/>
    <property type="molecule type" value="Genomic_DNA"/>
</dbReference>
<dbReference type="InterPro" id="IPR050553">
    <property type="entry name" value="Thioredoxin_ResA/DsbE_sf"/>
</dbReference>
<protein>
    <submittedName>
        <fullName evidence="3">TlpA family protein disulfide reductase</fullName>
    </submittedName>
</protein>
<dbReference type="CDD" id="cd02966">
    <property type="entry name" value="TlpA_like_family"/>
    <property type="match status" value="1"/>
</dbReference>
<comment type="caution">
    <text evidence="3">The sequence shown here is derived from an EMBL/GenBank/DDBJ whole genome shotgun (WGS) entry which is preliminary data.</text>
</comment>
<dbReference type="Pfam" id="PF08534">
    <property type="entry name" value="Redoxin"/>
    <property type="match status" value="1"/>
</dbReference>
<dbReference type="Proteomes" id="UP000479132">
    <property type="component" value="Unassembled WGS sequence"/>
</dbReference>
<dbReference type="InterPro" id="IPR036249">
    <property type="entry name" value="Thioredoxin-like_sf"/>
</dbReference>
<gene>
    <name evidence="3" type="ORF">G3569_15935</name>
</gene>
<name>A0A6M1T6X0_9BACT</name>
<feature type="signal peptide" evidence="1">
    <location>
        <begin position="1"/>
        <end position="27"/>
    </location>
</feature>
<keyword evidence="4" id="KW-1185">Reference proteome</keyword>
<dbReference type="AlphaFoldDB" id="A0A6M1T6X0"/>
<evidence type="ECO:0000256" key="1">
    <source>
        <dbReference type="SAM" id="SignalP"/>
    </source>
</evidence>
<evidence type="ECO:0000313" key="4">
    <source>
        <dbReference type="Proteomes" id="UP000479132"/>
    </source>
</evidence>
<keyword evidence="1" id="KW-0732">Signal</keyword>
<sequence>MMNIRQLRLKYIVWIFLLSIVTSESSAQQADSKLQDITPDQLQEVVDSYQGEKAVLINVWATWCAPCIEEFPEIVKLQRNYSEELKVIFISADFPNSRDKAKEFLKEQGVDWITYFKTGKDEAFINTVSEKWTGALPFSKVIDINGNVVDSWEKKASYKKFERHIKTAINP</sequence>
<dbReference type="PROSITE" id="PS51352">
    <property type="entry name" value="THIOREDOXIN_2"/>
    <property type="match status" value="1"/>
</dbReference>
<feature type="chain" id="PRO_5026994275" evidence="1">
    <location>
        <begin position="28"/>
        <end position="171"/>
    </location>
</feature>
<dbReference type="RefSeq" id="WP_165271018.1">
    <property type="nucleotide sequence ID" value="NZ_JAALLS010000026.1"/>
</dbReference>
<dbReference type="PANTHER" id="PTHR42852:SF17">
    <property type="entry name" value="THIOREDOXIN-LIKE PROTEIN HI_1115"/>
    <property type="match status" value="1"/>
</dbReference>
<dbReference type="PANTHER" id="PTHR42852">
    <property type="entry name" value="THIOL:DISULFIDE INTERCHANGE PROTEIN DSBE"/>
    <property type="match status" value="1"/>
</dbReference>
<proteinExistence type="predicted"/>
<dbReference type="Gene3D" id="3.40.30.10">
    <property type="entry name" value="Glutaredoxin"/>
    <property type="match status" value="1"/>
</dbReference>
<evidence type="ECO:0000259" key="2">
    <source>
        <dbReference type="PROSITE" id="PS51352"/>
    </source>
</evidence>
<dbReference type="InterPro" id="IPR013766">
    <property type="entry name" value="Thioredoxin_domain"/>
</dbReference>
<dbReference type="SUPFAM" id="SSF52833">
    <property type="entry name" value="Thioredoxin-like"/>
    <property type="match status" value="1"/>
</dbReference>
<organism evidence="3 4">
    <name type="scientific">Fodinibius halophilus</name>
    <dbReference type="NCBI Taxonomy" id="1736908"/>
    <lineage>
        <taxon>Bacteria</taxon>
        <taxon>Pseudomonadati</taxon>
        <taxon>Balneolota</taxon>
        <taxon>Balneolia</taxon>
        <taxon>Balneolales</taxon>
        <taxon>Balneolaceae</taxon>
        <taxon>Fodinibius</taxon>
    </lineage>
</organism>
<evidence type="ECO:0000313" key="3">
    <source>
        <dbReference type="EMBL" id="NGP89849.1"/>
    </source>
</evidence>
<accession>A0A6M1T6X0</accession>